<dbReference type="Proteomes" id="UP000295388">
    <property type="component" value="Unassembled WGS sequence"/>
</dbReference>
<dbReference type="PANTHER" id="PTHR33154:SF36">
    <property type="entry name" value="TRANSCRIPTIONAL REGULATOR"/>
    <property type="match status" value="1"/>
</dbReference>
<name>A0A4R6K7B0_9ACTN</name>
<keyword evidence="6" id="KW-1185">Reference proteome</keyword>
<dbReference type="NCBIfam" id="NF033788">
    <property type="entry name" value="HTH_metalloreg"/>
    <property type="match status" value="1"/>
</dbReference>
<sequence>MAMKSPGLTLEPAVDETAALSVAACLFHGFSDASRLAIVRHLALGEHRVVDLTEHLGLAQSTVSKHLACLRDCGLVESRPLGRASLFRLTHPEATLDLLSSAERLLGLTGDAVALCPVYGQAATQRTSEDQP</sequence>
<evidence type="ECO:0000256" key="2">
    <source>
        <dbReference type="ARBA" id="ARBA00023125"/>
    </source>
</evidence>
<keyword evidence="1" id="KW-0805">Transcription regulation</keyword>
<dbReference type="AlphaFoldDB" id="A0A4R6K7B0"/>
<dbReference type="InterPro" id="IPR001845">
    <property type="entry name" value="HTH_ArsR_DNA-bd_dom"/>
</dbReference>
<dbReference type="Pfam" id="PF01022">
    <property type="entry name" value="HTH_5"/>
    <property type="match status" value="1"/>
</dbReference>
<accession>A0A4R6K7B0</accession>
<dbReference type="SMART" id="SM00418">
    <property type="entry name" value="HTH_ARSR"/>
    <property type="match status" value="1"/>
</dbReference>
<dbReference type="InterPro" id="IPR011991">
    <property type="entry name" value="ArsR-like_HTH"/>
</dbReference>
<comment type="caution">
    <text evidence="5">The sequence shown here is derived from an EMBL/GenBank/DDBJ whole genome shotgun (WGS) entry which is preliminary data.</text>
</comment>
<dbReference type="InterPro" id="IPR036390">
    <property type="entry name" value="WH_DNA-bd_sf"/>
</dbReference>
<evidence type="ECO:0000256" key="1">
    <source>
        <dbReference type="ARBA" id="ARBA00023015"/>
    </source>
</evidence>
<dbReference type="Gene3D" id="1.10.10.10">
    <property type="entry name" value="Winged helix-like DNA-binding domain superfamily/Winged helix DNA-binding domain"/>
    <property type="match status" value="1"/>
</dbReference>
<dbReference type="SUPFAM" id="SSF46785">
    <property type="entry name" value="Winged helix' DNA-binding domain"/>
    <property type="match status" value="1"/>
</dbReference>
<dbReference type="InterPro" id="IPR051081">
    <property type="entry name" value="HTH_MetalResp_TranReg"/>
</dbReference>
<dbReference type="PRINTS" id="PR00778">
    <property type="entry name" value="HTHARSR"/>
</dbReference>
<dbReference type="OrthoDB" id="3401849at2"/>
<gene>
    <name evidence="5" type="ORF">EV643_11642</name>
</gene>
<dbReference type="PROSITE" id="PS50987">
    <property type="entry name" value="HTH_ARSR_2"/>
    <property type="match status" value="1"/>
</dbReference>
<dbReference type="EMBL" id="SNWQ01000016">
    <property type="protein sequence ID" value="TDO44231.1"/>
    <property type="molecule type" value="Genomic_DNA"/>
</dbReference>
<evidence type="ECO:0000259" key="4">
    <source>
        <dbReference type="PROSITE" id="PS50987"/>
    </source>
</evidence>
<dbReference type="GO" id="GO:0003700">
    <property type="term" value="F:DNA-binding transcription factor activity"/>
    <property type="evidence" value="ECO:0007669"/>
    <property type="project" value="InterPro"/>
</dbReference>
<dbReference type="GO" id="GO:0003677">
    <property type="term" value="F:DNA binding"/>
    <property type="evidence" value="ECO:0007669"/>
    <property type="project" value="UniProtKB-KW"/>
</dbReference>
<evidence type="ECO:0000256" key="3">
    <source>
        <dbReference type="ARBA" id="ARBA00023163"/>
    </source>
</evidence>
<proteinExistence type="predicted"/>
<keyword evidence="3" id="KW-0804">Transcription</keyword>
<dbReference type="PANTHER" id="PTHR33154">
    <property type="entry name" value="TRANSCRIPTIONAL REGULATOR, ARSR FAMILY"/>
    <property type="match status" value="1"/>
</dbReference>
<evidence type="ECO:0000313" key="5">
    <source>
        <dbReference type="EMBL" id="TDO44231.1"/>
    </source>
</evidence>
<evidence type="ECO:0000313" key="6">
    <source>
        <dbReference type="Proteomes" id="UP000295388"/>
    </source>
</evidence>
<dbReference type="RefSeq" id="WP_133803324.1">
    <property type="nucleotide sequence ID" value="NZ_SNWQ01000016.1"/>
</dbReference>
<feature type="domain" description="HTH arsR-type" evidence="4">
    <location>
        <begin position="15"/>
        <end position="109"/>
    </location>
</feature>
<reference evidence="5 6" key="1">
    <citation type="submission" date="2019-03" db="EMBL/GenBank/DDBJ databases">
        <title>Genomic Encyclopedia of Type Strains, Phase III (KMG-III): the genomes of soil and plant-associated and newly described type strains.</title>
        <authorList>
            <person name="Whitman W."/>
        </authorList>
    </citation>
    <scope>NUCLEOTIDE SEQUENCE [LARGE SCALE GENOMIC DNA]</scope>
    <source>
        <strain evidence="5 6">VKM Ac-2527</strain>
    </source>
</reference>
<dbReference type="InterPro" id="IPR036388">
    <property type="entry name" value="WH-like_DNA-bd_sf"/>
</dbReference>
<keyword evidence="2 5" id="KW-0238">DNA-binding</keyword>
<protein>
    <submittedName>
        <fullName evidence="5">DNA-binding transcriptional ArsR family regulator</fullName>
    </submittedName>
</protein>
<organism evidence="5 6">
    <name type="scientific">Kribbella caucasensis</name>
    <dbReference type="NCBI Taxonomy" id="2512215"/>
    <lineage>
        <taxon>Bacteria</taxon>
        <taxon>Bacillati</taxon>
        <taxon>Actinomycetota</taxon>
        <taxon>Actinomycetes</taxon>
        <taxon>Propionibacteriales</taxon>
        <taxon>Kribbellaceae</taxon>
        <taxon>Kribbella</taxon>
    </lineage>
</organism>
<dbReference type="CDD" id="cd00090">
    <property type="entry name" value="HTH_ARSR"/>
    <property type="match status" value="1"/>
</dbReference>